<name>A0A0F5JNF3_9BACT</name>
<dbReference type="PATRIC" id="fig|1203610.3.peg.876"/>
<dbReference type="InterPro" id="IPR033985">
    <property type="entry name" value="SusD-like_N"/>
</dbReference>
<dbReference type="Pfam" id="PF07980">
    <property type="entry name" value="SusD_RagB"/>
    <property type="match status" value="1"/>
</dbReference>
<evidence type="ECO:0000259" key="7">
    <source>
        <dbReference type="Pfam" id="PF07980"/>
    </source>
</evidence>
<dbReference type="InterPro" id="IPR012944">
    <property type="entry name" value="SusD_RagB_dom"/>
</dbReference>
<evidence type="ECO:0000256" key="6">
    <source>
        <dbReference type="SAM" id="SignalP"/>
    </source>
</evidence>
<keyword evidence="4" id="KW-0472">Membrane</keyword>
<evidence type="ECO:0000256" key="4">
    <source>
        <dbReference type="ARBA" id="ARBA00023136"/>
    </source>
</evidence>
<evidence type="ECO:0000256" key="3">
    <source>
        <dbReference type="ARBA" id="ARBA00022729"/>
    </source>
</evidence>
<organism evidence="9 10">
    <name type="scientific">Parabacteroides gordonii MS-1 = DSM 23371</name>
    <dbReference type="NCBI Taxonomy" id="1203610"/>
    <lineage>
        <taxon>Bacteria</taxon>
        <taxon>Pseudomonadati</taxon>
        <taxon>Bacteroidota</taxon>
        <taxon>Bacteroidia</taxon>
        <taxon>Bacteroidales</taxon>
        <taxon>Tannerellaceae</taxon>
        <taxon>Parabacteroides</taxon>
    </lineage>
</organism>
<dbReference type="InterPro" id="IPR011990">
    <property type="entry name" value="TPR-like_helical_dom_sf"/>
</dbReference>
<feature type="chain" id="PRO_5002490666" description="RagB/SusD domain-containing protein" evidence="6">
    <location>
        <begin position="22"/>
        <end position="591"/>
    </location>
</feature>
<feature type="domain" description="RagB/SusD" evidence="7">
    <location>
        <begin position="277"/>
        <end position="561"/>
    </location>
</feature>
<dbReference type="RefSeq" id="WP_081693278.1">
    <property type="nucleotide sequence ID" value="NZ_AUAE01000011.1"/>
</dbReference>
<reference evidence="9 10" key="1">
    <citation type="submission" date="2013-04" db="EMBL/GenBank/DDBJ databases">
        <title>The Genome Sequence of Parabacteroides gordonii DSM 23371.</title>
        <authorList>
            <consortium name="The Broad Institute Genomics Platform"/>
            <person name="Earl A."/>
            <person name="Ward D."/>
            <person name="Feldgarden M."/>
            <person name="Gevers D."/>
            <person name="Martens E."/>
            <person name="Sakamoto M."/>
            <person name="Benno Y."/>
            <person name="Suzuki N."/>
            <person name="Matsunaga N."/>
            <person name="Koshihara K."/>
            <person name="Seki M."/>
            <person name="Komiya H."/>
            <person name="Walker B."/>
            <person name="Young S."/>
            <person name="Zeng Q."/>
            <person name="Gargeya S."/>
            <person name="Fitzgerald M."/>
            <person name="Haas B."/>
            <person name="Abouelleil A."/>
            <person name="Allen A.W."/>
            <person name="Alvarado L."/>
            <person name="Arachchi H.M."/>
            <person name="Berlin A.M."/>
            <person name="Chapman S.B."/>
            <person name="Gainer-Dewar J."/>
            <person name="Goldberg J."/>
            <person name="Griggs A."/>
            <person name="Gujja S."/>
            <person name="Hansen M."/>
            <person name="Howarth C."/>
            <person name="Imamovic A."/>
            <person name="Ireland A."/>
            <person name="Larimer J."/>
            <person name="McCowan C."/>
            <person name="Murphy C."/>
            <person name="Pearson M."/>
            <person name="Poon T.W."/>
            <person name="Priest M."/>
            <person name="Roberts A."/>
            <person name="Saif S."/>
            <person name="Shea T."/>
            <person name="Sisk P."/>
            <person name="Sykes S."/>
            <person name="Wortman J."/>
            <person name="Nusbaum C."/>
            <person name="Birren B."/>
        </authorList>
    </citation>
    <scope>NUCLEOTIDE SEQUENCE [LARGE SCALE GENOMIC DNA]</scope>
    <source>
        <strain evidence="9 10">MS-1</strain>
    </source>
</reference>
<sequence>MKNKFLILATTILGISLSSCVDMDLTPESTMTSDQLANDPTGIEYATIGAYRWFKTNRSGMAGGSSSRDVYARNWFQMNEFRGDNVFIAGVTTDPFMKSYEYTDQNTEATCRYMWYSSYSILNILNTNIRIGTEGLSEKNDHILGENYFLRALVYMNLCDLFARPYSQGADNPAVVLRTEESITGEITRASIGEVYAQIEKDLNKAIQLMGNYRRSDNASYAWKGSAQGLLSRLYLYMGRNQDVVNIVNEMLNGKTPEDVLDPDLATYFTRTQTSRETLWCIGYLANETQGNSSVASMYLNDPASGAGWGEIYPSDPMYELFNRYADDDIRWKDFHLFQPIPTPGVTFNGENVKWMANWPVPNPTSRYYGSQYRYLAEDAGGKYIIFSNNPGLNNPVPDDYFTNTSAKIYIKEEIINTYPKYFFTYNGNKINVTITPATNNRMSYRKIFNTKFSYQDGDAMLCSYPMIRWGEIILNRAEAYAKLNNSTAALADVNVIRSRAGLSGEQLMTTSNMTARGYTDILDVVLDERRLELAYEGFRWKDLFRNNKPMDRRYAGTHPWEIIQPTDLRIPHQISGDETLINPGVVPNPR</sequence>
<dbReference type="PROSITE" id="PS51257">
    <property type="entry name" value="PROKAR_LIPOPROTEIN"/>
    <property type="match status" value="1"/>
</dbReference>
<evidence type="ECO:0000313" key="9">
    <source>
        <dbReference type="EMBL" id="KKB59308.1"/>
    </source>
</evidence>
<dbReference type="GO" id="GO:0009279">
    <property type="term" value="C:cell outer membrane"/>
    <property type="evidence" value="ECO:0007669"/>
    <property type="project" value="UniProtKB-SubCell"/>
</dbReference>
<keyword evidence="5" id="KW-0998">Cell outer membrane</keyword>
<dbReference type="EMBL" id="AQHW01000005">
    <property type="protein sequence ID" value="KKB59308.1"/>
    <property type="molecule type" value="Genomic_DNA"/>
</dbReference>
<dbReference type="SUPFAM" id="SSF48452">
    <property type="entry name" value="TPR-like"/>
    <property type="match status" value="1"/>
</dbReference>
<comment type="subcellular location">
    <subcellularLocation>
        <location evidence="1">Cell outer membrane</location>
    </subcellularLocation>
</comment>
<feature type="signal peptide" evidence="6">
    <location>
        <begin position="1"/>
        <end position="21"/>
    </location>
</feature>
<keyword evidence="10" id="KW-1185">Reference proteome</keyword>
<feature type="domain" description="SusD-like N-terminal" evidence="8">
    <location>
        <begin position="97"/>
        <end position="236"/>
    </location>
</feature>
<dbReference type="AlphaFoldDB" id="A0A0F5JNF3"/>
<evidence type="ECO:0000259" key="8">
    <source>
        <dbReference type="Pfam" id="PF14322"/>
    </source>
</evidence>
<gene>
    <name evidence="9" type="ORF">HMPREF1536_00851</name>
</gene>
<evidence type="ECO:0000313" key="10">
    <source>
        <dbReference type="Proteomes" id="UP000033035"/>
    </source>
</evidence>
<comment type="caution">
    <text evidence="9">The sequence shown here is derived from an EMBL/GenBank/DDBJ whole genome shotgun (WGS) entry which is preliminary data.</text>
</comment>
<dbReference type="Pfam" id="PF14322">
    <property type="entry name" value="SusD-like_3"/>
    <property type="match status" value="1"/>
</dbReference>
<evidence type="ECO:0000256" key="2">
    <source>
        <dbReference type="ARBA" id="ARBA00006275"/>
    </source>
</evidence>
<evidence type="ECO:0000256" key="1">
    <source>
        <dbReference type="ARBA" id="ARBA00004442"/>
    </source>
</evidence>
<proteinExistence type="inferred from homology"/>
<comment type="similarity">
    <text evidence="2">Belongs to the SusD family.</text>
</comment>
<dbReference type="STRING" id="1203610.HMPREF1536_00851"/>
<accession>A0A0F5JNF3</accession>
<keyword evidence="3 6" id="KW-0732">Signal</keyword>
<dbReference type="Gene3D" id="1.25.40.390">
    <property type="match status" value="2"/>
</dbReference>
<dbReference type="HOGENOM" id="CLU_015553_3_5_10"/>
<evidence type="ECO:0008006" key="11">
    <source>
        <dbReference type="Google" id="ProtNLM"/>
    </source>
</evidence>
<evidence type="ECO:0000256" key="5">
    <source>
        <dbReference type="ARBA" id="ARBA00023237"/>
    </source>
</evidence>
<dbReference type="Proteomes" id="UP000033035">
    <property type="component" value="Unassembled WGS sequence"/>
</dbReference>
<protein>
    <recommendedName>
        <fullName evidence="11">RagB/SusD domain-containing protein</fullName>
    </recommendedName>
</protein>